<keyword evidence="3 6" id="KW-0479">Metal-binding</keyword>
<dbReference type="EC" id="5.4.2.10" evidence="6 8"/>
<evidence type="ECO:0000313" key="13">
    <source>
        <dbReference type="EMBL" id="GBG13243.1"/>
    </source>
</evidence>
<dbReference type="GO" id="GO:0005975">
    <property type="term" value="P:carbohydrate metabolic process"/>
    <property type="evidence" value="ECO:0007669"/>
    <property type="project" value="InterPro"/>
</dbReference>
<gene>
    <name evidence="6 13" type="primary">glmM</name>
    <name evidence="13" type="ORF">NMK_0787</name>
</gene>
<dbReference type="FunFam" id="3.30.310.50:FF:000001">
    <property type="entry name" value="Phosphoglucosamine mutase"/>
    <property type="match status" value="1"/>
</dbReference>
<dbReference type="GO" id="GO:0000287">
    <property type="term" value="F:magnesium ion binding"/>
    <property type="evidence" value="ECO:0007669"/>
    <property type="project" value="UniProtKB-UniRule"/>
</dbReference>
<evidence type="ECO:0000313" key="14">
    <source>
        <dbReference type="Proteomes" id="UP000245081"/>
    </source>
</evidence>
<feature type="domain" description="Alpha-D-phosphohexomutase alpha/beta/alpha" evidence="10">
    <location>
        <begin position="3"/>
        <end position="141"/>
    </location>
</feature>
<dbReference type="GO" id="GO:0004615">
    <property type="term" value="F:phosphomannomutase activity"/>
    <property type="evidence" value="ECO:0007669"/>
    <property type="project" value="TreeGrafter"/>
</dbReference>
<feature type="domain" description="Alpha-D-phosphohexomutase alpha/beta/alpha" evidence="12">
    <location>
        <begin position="264"/>
        <end position="372"/>
    </location>
</feature>
<dbReference type="Pfam" id="PF02878">
    <property type="entry name" value="PGM_PMM_I"/>
    <property type="match status" value="1"/>
</dbReference>
<dbReference type="OrthoDB" id="9803322at2"/>
<dbReference type="InterPro" id="IPR005846">
    <property type="entry name" value="A-D-PHexomutase_a/b/a-III"/>
</dbReference>
<dbReference type="InterPro" id="IPR016066">
    <property type="entry name" value="A-D-PHexomutase_CS"/>
</dbReference>
<dbReference type="GO" id="GO:0009252">
    <property type="term" value="P:peptidoglycan biosynthetic process"/>
    <property type="evidence" value="ECO:0007669"/>
    <property type="project" value="UniProtKB-ARBA"/>
</dbReference>
<evidence type="ECO:0000256" key="3">
    <source>
        <dbReference type="ARBA" id="ARBA00022723"/>
    </source>
</evidence>
<dbReference type="NCBIfam" id="TIGR01455">
    <property type="entry name" value="glmM"/>
    <property type="match status" value="1"/>
</dbReference>
<proteinExistence type="inferred from homology"/>
<name>A0A2R5F8K4_9PROT</name>
<organism evidence="13 14">
    <name type="scientific">Novimethylophilus kurashikiensis</name>
    <dbReference type="NCBI Taxonomy" id="1825523"/>
    <lineage>
        <taxon>Bacteria</taxon>
        <taxon>Pseudomonadati</taxon>
        <taxon>Pseudomonadota</taxon>
        <taxon>Betaproteobacteria</taxon>
        <taxon>Nitrosomonadales</taxon>
        <taxon>Methylophilaceae</taxon>
        <taxon>Novimethylophilus</taxon>
    </lineage>
</organism>
<dbReference type="FunFam" id="3.40.120.10:FF:000001">
    <property type="entry name" value="Phosphoglucosamine mutase"/>
    <property type="match status" value="1"/>
</dbReference>
<dbReference type="GO" id="GO:0005829">
    <property type="term" value="C:cytosol"/>
    <property type="evidence" value="ECO:0007669"/>
    <property type="project" value="TreeGrafter"/>
</dbReference>
<dbReference type="SUPFAM" id="SSF55957">
    <property type="entry name" value="Phosphoglucomutase, C-terminal domain"/>
    <property type="match status" value="1"/>
</dbReference>
<dbReference type="CDD" id="cd05802">
    <property type="entry name" value="GlmM"/>
    <property type="match status" value="1"/>
</dbReference>
<dbReference type="Proteomes" id="UP000245081">
    <property type="component" value="Unassembled WGS sequence"/>
</dbReference>
<dbReference type="PANTHER" id="PTHR42946">
    <property type="entry name" value="PHOSPHOHEXOSE MUTASE"/>
    <property type="match status" value="1"/>
</dbReference>
<evidence type="ECO:0000256" key="8">
    <source>
        <dbReference type="RuleBase" id="RU004327"/>
    </source>
</evidence>
<protein>
    <recommendedName>
        <fullName evidence="6 8">Phosphoglucosamine mutase</fullName>
        <ecNumber evidence="6 8">5.4.2.10</ecNumber>
    </recommendedName>
</protein>
<evidence type="ECO:0000256" key="4">
    <source>
        <dbReference type="ARBA" id="ARBA00022842"/>
    </source>
</evidence>
<dbReference type="Gene3D" id="3.40.120.10">
    <property type="entry name" value="Alpha-D-Glucose-1,6-Bisphosphate, subunit A, domain 3"/>
    <property type="match status" value="3"/>
</dbReference>
<dbReference type="FunFam" id="3.40.120.10:FF:000003">
    <property type="entry name" value="Phosphoglucosamine mutase"/>
    <property type="match status" value="1"/>
</dbReference>
<evidence type="ECO:0000256" key="5">
    <source>
        <dbReference type="ARBA" id="ARBA00023235"/>
    </source>
</evidence>
<dbReference type="PANTHER" id="PTHR42946:SF1">
    <property type="entry name" value="PHOSPHOGLUCOMUTASE (ALPHA-D-GLUCOSE-1,6-BISPHOSPHATE-DEPENDENT)"/>
    <property type="match status" value="1"/>
</dbReference>
<dbReference type="InterPro" id="IPR006352">
    <property type="entry name" value="GlmM_bact"/>
</dbReference>
<dbReference type="InterPro" id="IPR005843">
    <property type="entry name" value="A-D-PHexomutase_C"/>
</dbReference>
<feature type="binding site" evidence="6">
    <location>
        <position position="249"/>
    </location>
    <ligand>
        <name>Mg(2+)</name>
        <dbReference type="ChEBI" id="CHEBI:18420"/>
    </ligand>
</feature>
<reference evidence="13 14" key="1">
    <citation type="journal article" date="2018" name="Environ. Microbiol.">
        <title>Isolation and genomic characterization of Novimethylophilus kurashikiensis gen. nov. sp. nov., a new lanthanide-dependent methylotrophic species of Methylophilaceae.</title>
        <authorList>
            <person name="Lv H."/>
            <person name="Sahin N."/>
            <person name="Tani A."/>
        </authorList>
    </citation>
    <scope>NUCLEOTIDE SEQUENCE [LARGE SCALE GENOMIC DNA]</scope>
    <source>
        <strain evidence="13 14">La2-4</strain>
    </source>
</reference>
<evidence type="ECO:0000256" key="7">
    <source>
        <dbReference type="RuleBase" id="RU004326"/>
    </source>
</evidence>
<evidence type="ECO:0000259" key="9">
    <source>
        <dbReference type="Pfam" id="PF00408"/>
    </source>
</evidence>
<comment type="caution">
    <text evidence="13">The sequence shown here is derived from an EMBL/GenBank/DDBJ whole genome shotgun (WGS) entry which is preliminary data.</text>
</comment>
<dbReference type="PRINTS" id="PR00509">
    <property type="entry name" value="PGMPMM"/>
</dbReference>
<keyword evidence="2 6" id="KW-0597">Phosphoprotein</keyword>
<dbReference type="AlphaFoldDB" id="A0A2R5F8K4"/>
<evidence type="ECO:0000256" key="2">
    <source>
        <dbReference type="ARBA" id="ARBA00022553"/>
    </source>
</evidence>
<sequence>MTRKYFGTDGIRGKVGEGPITPEFVMRLGYAAGKVLCGLDYHLGQGEHPAVLIGKDTRISGYMLESALQAGLSAAGVDVLLTGPMPTPAVAYLTRALRAQAGIVISASHNPFEDNGIKFFSADGTKLLDGIEKQIEAELDRPMQIKPSAQLGKVRRINDAAGRYIEFCKSTFSNALDLRGKKIVLDCAHGATYHIAPHVFHELGAEVMSIGVKPDGLNINDNVGSTHPATLIQAVLDYQAQLGIAFDGDGDRVVMVDAQGNILDGDQLLYLIAAHRQRSGKLQGGVVGTLMSNLGFEHALGRLDIPFVRAKVGDRYVLELLNEKGWLLGGENSGHIICLDKHTSGDGIVAALQVLEAMCETGKSLQALLSDLTMYPQVLVNVKVAGRIDLDNHAAIQAAVTEAESQLDGRGRVLLRASGTEPKIRVMVEGQERTLVEGLADRIAEAVRAAC</sequence>
<dbReference type="GO" id="GO:0008966">
    <property type="term" value="F:phosphoglucosamine mutase activity"/>
    <property type="evidence" value="ECO:0007669"/>
    <property type="project" value="UniProtKB-UniRule"/>
</dbReference>
<dbReference type="InterPro" id="IPR005844">
    <property type="entry name" value="A-D-PHexomutase_a/b/a-I"/>
</dbReference>
<comment type="similarity">
    <text evidence="1 6 7">Belongs to the phosphohexose mutase family.</text>
</comment>
<dbReference type="HAMAP" id="MF_01554_B">
    <property type="entry name" value="GlmM_B"/>
    <property type="match status" value="1"/>
</dbReference>
<comment type="cofactor">
    <cofactor evidence="6">
        <name>Mg(2+)</name>
        <dbReference type="ChEBI" id="CHEBI:18420"/>
    </cofactor>
    <text evidence="6">Binds 1 Mg(2+) ion per subunit.</text>
</comment>
<evidence type="ECO:0000256" key="1">
    <source>
        <dbReference type="ARBA" id="ARBA00010231"/>
    </source>
</evidence>
<dbReference type="RefSeq" id="WP_109014465.1">
    <property type="nucleotide sequence ID" value="NZ_BDOQ01000003.1"/>
</dbReference>
<dbReference type="InterPro" id="IPR005841">
    <property type="entry name" value="Alpha-D-phosphohexomutase_SF"/>
</dbReference>
<evidence type="ECO:0000259" key="11">
    <source>
        <dbReference type="Pfam" id="PF02879"/>
    </source>
</evidence>
<keyword evidence="5 6" id="KW-0413">Isomerase</keyword>
<accession>A0A2R5F8K4</accession>
<feature type="binding site" description="via phosphate group" evidence="6">
    <location>
        <position position="108"/>
    </location>
    <ligand>
        <name>Mg(2+)</name>
        <dbReference type="ChEBI" id="CHEBI:18420"/>
    </ligand>
</feature>
<feature type="binding site" evidence="6">
    <location>
        <position position="251"/>
    </location>
    <ligand>
        <name>Mg(2+)</name>
        <dbReference type="ChEBI" id="CHEBI:18420"/>
    </ligand>
</feature>
<keyword evidence="14" id="KW-1185">Reference proteome</keyword>
<dbReference type="InterPro" id="IPR050060">
    <property type="entry name" value="Phosphoglucosamine_mutase"/>
</dbReference>
<dbReference type="Pfam" id="PF02880">
    <property type="entry name" value="PGM_PMM_III"/>
    <property type="match status" value="1"/>
</dbReference>
<dbReference type="EMBL" id="BDOQ01000003">
    <property type="protein sequence ID" value="GBG13243.1"/>
    <property type="molecule type" value="Genomic_DNA"/>
</dbReference>
<evidence type="ECO:0000259" key="12">
    <source>
        <dbReference type="Pfam" id="PF02880"/>
    </source>
</evidence>
<dbReference type="InterPro" id="IPR036900">
    <property type="entry name" value="A-D-PHexomutase_C_sf"/>
</dbReference>
<feature type="modified residue" description="Phosphoserine" evidence="6">
    <location>
        <position position="108"/>
    </location>
</feature>
<dbReference type="GO" id="GO:0006048">
    <property type="term" value="P:UDP-N-acetylglucosamine biosynthetic process"/>
    <property type="evidence" value="ECO:0007669"/>
    <property type="project" value="TreeGrafter"/>
</dbReference>
<evidence type="ECO:0000256" key="6">
    <source>
        <dbReference type="HAMAP-Rule" id="MF_01554"/>
    </source>
</evidence>
<feature type="domain" description="Alpha-D-phosphohexomutase C-terminal" evidence="9">
    <location>
        <begin position="379"/>
        <end position="446"/>
    </location>
</feature>
<dbReference type="Gene3D" id="3.30.310.50">
    <property type="entry name" value="Alpha-D-phosphohexomutase, C-terminal domain"/>
    <property type="match status" value="1"/>
</dbReference>
<dbReference type="NCBIfam" id="NF008139">
    <property type="entry name" value="PRK10887.1"/>
    <property type="match status" value="1"/>
</dbReference>
<feature type="binding site" evidence="6">
    <location>
        <position position="247"/>
    </location>
    <ligand>
        <name>Mg(2+)</name>
        <dbReference type="ChEBI" id="CHEBI:18420"/>
    </ligand>
</feature>
<feature type="active site" description="Phosphoserine intermediate" evidence="6">
    <location>
        <position position="108"/>
    </location>
</feature>
<dbReference type="Pfam" id="PF00408">
    <property type="entry name" value="PGM_PMM_IV"/>
    <property type="match status" value="1"/>
</dbReference>
<comment type="catalytic activity">
    <reaction evidence="6 8">
        <text>alpha-D-glucosamine 1-phosphate = D-glucosamine 6-phosphate</text>
        <dbReference type="Rhea" id="RHEA:23424"/>
        <dbReference type="ChEBI" id="CHEBI:58516"/>
        <dbReference type="ChEBI" id="CHEBI:58725"/>
        <dbReference type="EC" id="5.4.2.10"/>
    </reaction>
</comment>
<feature type="domain" description="Alpha-D-phosphohexomutase alpha/beta/alpha" evidence="11">
    <location>
        <begin position="163"/>
        <end position="260"/>
    </location>
</feature>
<comment type="PTM">
    <text evidence="6">Activated by phosphorylation.</text>
</comment>
<dbReference type="PROSITE" id="PS00710">
    <property type="entry name" value="PGM_PMM"/>
    <property type="match status" value="1"/>
</dbReference>
<dbReference type="Pfam" id="PF02879">
    <property type="entry name" value="PGM_PMM_II"/>
    <property type="match status" value="1"/>
</dbReference>
<comment type="function">
    <text evidence="6 8">Catalyzes the conversion of glucosamine-6-phosphate to glucosamine-1-phosphate.</text>
</comment>
<dbReference type="SUPFAM" id="SSF53738">
    <property type="entry name" value="Phosphoglucomutase, first 3 domains"/>
    <property type="match status" value="3"/>
</dbReference>
<dbReference type="InterPro" id="IPR016055">
    <property type="entry name" value="A-D-PHexomutase_a/b/a-I/II/III"/>
</dbReference>
<keyword evidence="4 6" id="KW-0460">Magnesium</keyword>
<dbReference type="InterPro" id="IPR005845">
    <property type="entry name" value="A-D-PHexomutase_a/b/a-II"/>
</dbReference>
<evidence type="ECO:0000259" key="10">
    <source>
        <dbReference type="Pfam" id="PF02878"/>
    </source>
</evidence>